<dbReference type="GO" id="GO:0000209">
    <property type="term" value="P:protein polyubiquitination"/>
    <property type="evidence" value="ECO:0007669"/>
    <property type="project" value="TreeGrafter"/>
</dbReference>
<sequence>MSFPQCYPLPSQPSSFPTLPSLLYMTCVSQLSIKSHPSPFCSSPSLTCLRTAATKRMSRRRILFQFGSSLGVSAEGIDSQSCSDCFSIEACMETEMLNYLIERFDSVGMEESKAPKICSHPSVSQLLSNIRSQCISHAALVLQGALTQPRSPLQQSLLVPYMLCRNLPYGFIQELARMTHQEEVFRQIFVPILQGLGLAVKECSFDSDNFKFPLMVRWQR</sequence>
<reference evidence="1" key="1">
    <citation type="journal article" date="2014" name="Nat. Commun.">
        <title>The rainbow trout genome provides novel insights into evolution after whole-genome duplication in vertebrates.</title>
        <authorList>
            <person name="Berthelot C."/>
            <person name="Brunet F."/>
            <person name="Chalopin D."/>
            <person name="Juanchich A."/>
            <person name="Bernard M."/>
            <person name="Noel B."/>
            <person name="Bento P."/>
            <person name="Da Silva C."/>
            <person name="Labadie K."/>
            <person name="Alberti A."/>
            <person name="Aury J.M."/>
            <person name="Louis A."/>
            <person name="Dehais P."/>
            <person name="Bardou P."/>
            <person name="Montfort J."/>
            <person name="Klopp C."/>
            <person name="Cabau C."/>
            <person name="Gaspin C."/>
            <person name="Thorgaard G.H."/>
            <person name="Boussaha M."/>
            <person name="Quillet E."/>
            <person name="Guyomard R."/>
            <person name="Galiana D."/>
            <person name="Bobe J."/>
            <person name="Volff J.N."/>
            <person name="Genet C."/>
            <person name="Wincker P."/>
            <person name="Jaillon O."/>
            <person name="Roest Crollius H."/>
            <person name="Guiguen Y."/>
        </authorList>
    </citation>
    <scope>NUCLEOTIDE SEQUENCE [LARGE SCALE GENOMIC DNA]</scope>
</reference>
<dbReference type="GO" id="GO:0005737">
    <property type="term" value="C:cytoplasm"/>
    <property type="evidence" value="ECO:0007669"/>
    <property type="project" value="TreeGrafter"/>
</dbReference>
<dbReference type="STRING" id="8022.A0A060Y5N0"/>
<dbReference type="GO" id="GO:0000151">
    <property type="term" value="C:ubiquitin ligase complex"/>
    <property type="evidence" value="ECO:0007669"/>
    <property type="project" value="InterPro"/>
</dbReference>
<dbReference type="GO" id="GO:0005634">
    <property type="term" value="C:nucleus"/>
    <property type="evidence" value="ECO:0007669"/>
    <property type="project" value="TreeGrafter"/>
</dbReference>
<evidence type="ECO:0000313" key="1">
    <source>
        <dbReference type="EMBL" id="CDQ86797.1"/>
    </source>
</evidence>
<dbReference type="PaxDb" id="8022-A0A060Y5N0"/>
<proteinExistence type="predicted"/>
<dbReference type="PANTHER" id="PTHR13931">
    <property type="entry name" value="UBIQUITINATION FACTOR E4"/>
    <property type="match status" value="1"/>
</dbReference>
<dbReference type="InterPro" id="IPR045132">
    <property type="entry name" value="UBE4"/>
</dbReference>
<dbReference type="Proteomes" id="UP000193380">
    <property type="component" value="Unassembled WGS sequence"/>
</dbReference>
<dbReference type="GO" id="GO:0034450">
    <property type="term" value="F:ubiquitin-ubiquitin ligase activity"/>
    <property type="evidence" value="ECO:0007669"/>
    <property type="project" value="InterPro"/>
</dbReference>
<dbReference type="GO" id="GO:0036503">
    <property type="term" value="P:ERAD pathway"/>
    <property type="evidence" value="ECO:0007669"/>
    <property type="project" value="InterPro"/>
</dbReference>
<reference evidence="1" key="2">
    <citation type="submission" date="2014-03" db="EMBL/GenBank/DDBJ databases">
        <authorList>
            <person name="Genoscope - CEA"/>
        </authorList>
    </citation>
    <scope>NUCLEOTIDE SEQUENCE</scope>
</reference>
<evidence type="ECO:0000313" key="2">
    <source>
        <dbReference type="Proteomes" id="UP000193380"/>
    </source>
</evidence>
<dbReference type="PANTHER" id="PTHR13931:SF2">
    <property type="entry name" value="UBIQUITIN CONJUGATION FACTOR E4 B"/>
    <property type="match status" value="1"/>
</dbReference>
<accession>A0A060Y5N0</accession>
<dbReference type="AlphaFoldDB" id="A0A060Y5N0"/>
<name>A0A060Y5N0_ONCMY</name>
<organism evidence="1 2">
    <name type="scientific">Oncorhynchus mykiss</name>
    <name type="common">Rainbow trout</name>
    <name type="synonym">Salmo gairdneri</name>
    <dbReference type="NCBI Taxonomy" id="8022"/>
    <lineage>
        <taxon>Eukaryota</taxon>
        <taxon>Metazoa</taxon>
        <taxon>Chordata</taxon>
        <taxon>Craniata</taxon>
        <taxon>Vertebrata</taxon>
        <taxon>Euteleostomi</taxon>
        <taxon>Actinopterygii</taxon>
        <taxon>Neopterygii</taxon>
        <taxon>Teleostei</taxon>
        <taxon>Protacanthopterygii</taxon>
        <taxon>Salmoniformes</taxon>
        <taxon>Salmonidae</taxon>
        <taxon>Salmoninae</taxon>
        <taxon>Oncorhynchus</taxon>
    </lineage>
</organism>
<protein>
    <submittedName>
        <fullName evidence="1">Uncharacterized protein</fullName>
    </submittedName>
</protein>
<gene>
    <name evidence="1" type="ORF">GSONMT00054713001</name>
</gene>
<dbReference type="EMBL" id="FR907491">
    <property type="protein sequence ID" value="CDQ86797.1"/>
    <property type="molecule type" value="Genomic_DNA"/>
</dbReference>